<evidence type="ECO:0000313" key="3">
    <source>
        <dbReference type="Proteomes" id="UP000176951"/>
    </source>
</evidence>
<organism evidence="2 3">
    <name type="scientific">Candidatus Terrybacteria bacterium RIFCSPLOWO2_01_FULL_40_23</name>
    <dbReference type="NCBI Taxonomy" id="1802366"/>
    <lineage>
        <taxon>Bacteria</taxon>
        <taxon>Candidatus Terryibacteriota</taxon>
    </lineage>
</organism>
<keyword evidence="1" id="KW-0812">Transmembrane</keyword>
<dbReference type="AlphaFoldDB" id="A0A1G2PTF4"/>
<comment type="caution">
    <text evidence="2">The sequence shown here is derived from an EMBL/GenBank/DDBJ whole genome shotgun (WGS) entry which is preliminary data.</text>
</comment>
<feature type="transmembrane region" description="Helical" evidence="1">
    <location>
        <begin position="9"/>
        <end position="32"/>
    </location>
</feature>
<keyword evidence="1" id="KW-0472">Membrane</keyword>
<accession>A0A1G2PTF4</accession>
<keyword evidence="1" id="KW-1133">Transmembrane helix</keyword>
<reference evidence="2 3" key="1">
    <citation type="journal article" date="2016" name="Nat. Commun.">
        <title>Thousands of microbial genomes shed light on interconnected biogeochemical processes in an aquifer system.</title>
        <authorList>
            <person name="Anantharaman K."/>
            <person name="Brown C.T."/>
            <person name="Hug L.A."/>
            <person name="Sharon I."/>
            <person name="Castelle C.J."/>
            <person name="Probst A.J."/>
            <person name="Thomas B.C."/>
            <person name="Singh A."/>
            <person name="Wilkins M.J."/>
            <person name="Karaoz U."/>
            <person name="Brodie E.L."/>
            <person name="Williams K.H."/>
            <person name="Hubbard S.S."/>
            <person name="Banfield J.F."/>
        </authorList>
    </citation>
    <scope>NUCLEOTIDE SEQUENCE [LARGE SCALE GENOMIC DNA]</scope>
</reference>
<dbReference type="EMBL" id="MHSW01000020">
    <property type="protein sequence ID" value="OHA51618.1"/>
    <property type="molecule type" value="Genomic_DNA"/>
</dbReference>
<evidence type="ECO:0000256" key="1">
    <source>
        <dbReference type="SAM" id="Phobius"/>
    </source>
</evidence>
<sequence length="265" mass="29608">MPKKSKKYIIFKLALVLAMPLAAGFFTFTILYPKNMPDSNLSTKTKNEGDGIIKPQENKGFLNFLISSFGQDKVSQNTAVDSSKYATKQQDDSLLPFDSILKSINPLNGLGRSLNEKRTETEVIDMFADAPEKEPAKSLYQYFIASSAVGFEEEDIYSAVQNTVNGNNENLEKVIAGYEGKLNVFGQLEPPVLAIAVHEQSKALIENYIILLQKMTATDPAEAKKIWLSEERQDINTEANKIITAIQELEQQYNFRLPSDVLPTN</sequence>
<protein>
    <submittedName>
        <fullName evidence="2">Uncharacterized protein</fullName>
    </submittedName>
</protein>
<gene>
    <name evidence="2" type="ORF">A3A97_04360</name>
</gene>
<evidence type="ECO:0000313" key="2">
    <source>
        <dbReference type="EMBL" id="OHA51618.1"/>
    </source>
</evidence>
<name>A0A1G2PTF4_9BACT</name>
<proteinExistence type="predicted"/>
<dbReference type="Proteomes" id="UP000176951">
    <property type="component" value="Unassembled WGS sequence"/>
</dbReference>